<sequence length="166" mass="18238">MMLEPPNRSSLWRSDPSAPPNYNDNQNYCGGANFQWSSMGGKCGVCGDPYNAPHPQDNENTGKYGQGKVVQQYTPGSLVDVQILLTTNHIGFFNFSLCVLQDPNVPESGEDCFQALALGNGESKYDVKFSEKSINTQEITGDSVTTGRIKKDVDLKKLSVRVQILQ</sequence>
<evidence type="ECO:0000259" key="1">
    <source>
        <dbReference type="Pfam" id="PF03067"/>
    </source>
</evidence>
<name>A0A482VNE7_ASBVE</name>
<accession>A0A482VNE7</accession>
<comment type="caution">
    <text evidence="2">The sequence shown here is derived from an EMBL/GenBank/DDBJ whole genome shotgun (WGS) entry which is preliminary data.</text>
</comment>
<feature type="domain" description="Chitin-binding type-4" evidence="1">
    <location>
        <begin position="2"/>
        <end position="115"/>
    </location>
</feature>
<dbReference type="STRING" id="1661398.A0A482VNE7"/>
<dbReference type="InterPro" id="IPR004302">
    <property type="entry name" value="Cellulose/chitin-bd_N"/>
</dbReference>
<dbReference type="Pfam" id="PF03067">
    <property type="entry name" value="LPMO_10"/>
    <property type="match status" value="1"/>
</dbReference>
<dbReference type="PANTHER" id="PTHR21113">
    <property type="entry name" value="AGAP001705-PA"/>
    <property type="match status" value="1"/>
</dbReference>
<keyword evidence="3" id="KW-1185">Reference proteome</keyword>
<dbReference type="AlphaFoldDB" id="A0A482VNE7"/>
<gene>
    <name evidence="2" type="ORF">BDFB_012256</name>
</gene>
<evidence type="ECO:0000313" key="3">
    <source>
        <dbReference type="Proteomes" id="UP000292052"/>
    </source>
</evidence>
<protein>
    <submittedName>
        <fullName evidence="2">Chitin bind 3 domain containing protein</fullName>
    </submittedName>
</protein>
<evidence type="ECO:0000313" key="2">
    <source>
        <dbReference type="EMBL" id="RZC33927.1"/>
    </source>
</evidence>
<dbReference type="Proteomes" id="UP000292052">
    <property type="component" value="Unassembled WGS sequence"/>
</dbReference>
<proteinExistence type="predicted"/>
<dbReference type="OrthoDB" id="64893at2759"/>
<organism evidence="2 3">
    <name type="scientific">Asbolus verrucosus</name>
    <name type="common">Desert ironclad beetle</name>
    <dbReference type="NCBI Taxonomy" id="1661398"/>
    <lineage>
        <taxon>Eukaryota</taxon>
        <taxon>Metazoa</taxon>
        <taxon>Ecdysozoa</taxon>
        <taxon>Arthropoda</taxon>
        <taxon>Hexapoda</taxon>
        <taxon>Insecta</taxon>
        <taxon>Pterygota</taxon>
        <taxon>Neoptera</taxon>
        <taxon>Endopterygota</taxon>
        <taxon>Coleoptera</taxon>
        <taxon>Polyphaga</taxon>
        <taxon>Cucujiformia</taxon>
        <taxon>Tenebrionidae</taxon>
        <taxon>Pimeliinae</taxon>
        <taxon>Asbolus</taxon>
    </lineage>
</organism>
<dbReference type="PANTHER" id="PTHR21113:SF14">
    <property type="entry name" value="LP24064P"/>
    <property type="match status" value="1"/>
</dbReference>
<reference evidence="2 3" key="1">
    <citation type="submission" date="2017-03" db="EMBL/GenBank/DDBJ databases">
        <title>Genome of the blue death feigning beetle - Asbolus verrucosus.</title>
        <authorList>
            <person name="Rider S.D."/>
        </authorList>
    </citation>
    <scope>NUCLEOTIDE SEQUENCE [LARGE SCALE GENOMIC DNA]</scope>
    <source>
        <strain evidence="2">Butters</strain>
        <tissue evidence="2">Head and leg muscle</tissue>
    </source>
</reference>
<dbReference type="EMBL" id="QDEB01084453">
    <property type="protein sequence ID" value="RZC33927.1"/>
    <property type="molecule type" value="Genomic_DNA"/>
</dbReference>